<sequence>MTMKKIPAIQALYDLCKQTFSPSAASPPSSQAIKSLSSLMDSLGPADVGLTDAGKEDERGHGPFGVQFFNRVDRWAQPITYVDVHEGRNFTMCIFCFPTSSVIPLHDHPGMTVLSKVLYGSLHVKSYDWVEPAQIQISAGPQRSKVRLAKLVVDEVLTAPCSTSVLYPRSGGNLHCFTAVGPCAVLDILAPPYNESCGRSCTYYRDYPRSSFYVKEDESVSGEEDEYAWLAEVATPDELYMRNQKYTGPAIKI</sequence>
<comment type="similarity">
    <text evidence="2">Belongs to the cysteine dioxygenase family.</text>
</comment>
<evidence type="ECO:0000256" key="7">
    <source>
        <dbReference type="ARBA" id="ARBA00024284"/>
    </source>
</evidence>
<proteinExistence type="inferred from homology"/>
<dbReference type="AlphaFoldDB" id="A0A2Z7A3F4"/>
<evidence type="ECO:0000313" key="8">
    <source>
        <dbReference type="EMBL" id="KZV16007.1"/>
    </source>
</evidence>
<dbReference type="InterPro" id="IPR011051">
    <property type="entry name" value="RmlC_Cupin_sf"/>
</dbReference>
<keyword evidence="5" id="KW-0560">Oxidoreductase</keyword>
<evidence type="ECO:0000256" key="1">
    <source>
        <dbReference type="ARBA" id="ARBA00001954"/>
    </source>
</evidence>
<keyword evidence="4" id="KW-0479">Metal-binding</keyword>
<keyword evidence="6" id="KW-0408">Iron</keyword>
<dbReference type="Gene3D" id="2.60.120.10">
    <property type="entry name" value="Jelly Rolls"/>
    <property type="match status" value="1"/>
</dbReference>
<dbReference type="Proteomes" id="UP000250235">
    <property type="component" value="Unassembled WGS sequence"/>
</dbReference>
<gene>
    <name evidence="8" type="ORF">F511_14373</name>
</gene>
<comment type="cofactor">
    <cofactor evidence="1">
        <name>Fe(2+)</name>
        <dbReference type="ChEBI" id="CHEBI:29033"/>
    </cofactor>
</comment>
<dbReference type="CDD" id="cd20289">
    <property type="entry name" value="cupin_ADO"/>
    <property type="match status" value="1"/>
</dbReference>
<comment type="catalytic activity">
    <reaction evidence="7">
        <text>L-cysteine + O2 = 3-sulfino-L-alanine + H(+)</text>
        <dbReference type="Rhea" id="RHEA:20441"/>
        <dbReference type="ChEBI" id="CHEBI:15378"/>
        <dbReference type="ChEBI" id="CHEBI:15379"/>
        <dbReference type="ChEBI" id="CHEBI:35235"/>
        <dbReference type="ChEBI" id="CHEBI:61085"/>
        <dbReference type="EC" id="1.13.11.20"/>
    </reaction>
    <physiologicalReaction direction="left-to-right" evidence="7">
        <dbReference type="Rhea" id="RHEA:20442"/>
    </physiologicalReaction>
</comment>
<dbReference type="PANTHER" id="PTHR22966">
    <property type="entry name" value="2-AMINOETHANETHIOL DIOXYGENASE"/>
    <property type="match status" value="1"/>
</dbReference>
<evidence type="ECO:0000256" key="5">
    <source>
        <dbReference type="ARBA" id="ARBA00023002"/>
    </source>
</evidence>
<accession>A0A2Z7A3F4</accession>
<protein>
    <recommendedName>
        <fullName evidence="3">cysteine dioxygenase</fullName>
        <ecNumber evidence="3">1.13.11.20</ecNumber>
    </recommendedName>
</protein>
<evidence type="ECO:0000313" key="9">
    <source>
        <dbReference type="Proteomes" id="UP000250235"/>
    </source>
</evidence>
<dbReference type="EC" id="1.13.11.20" evidence="3"/>
<reference evidence="8 9" key="1">
    <citation type="journal article" date="2015" name="Proc. Natl. Acad. Sci. U.S.A.">
        <title>The resurrection genome of Boea hygrometrica: A blueprint for survival of dehydration.</title>
        <authorList>
            <person name="Xiao L."/>
            <person name="Yang G."/>
            <person name="Zhang L."/>
            <person name="Yang X."/>
            <person name="Zhao S."/>
            <person name="Ji Z."/>
            <person name="Zhou Q."/>
            <person name="Hu M."/>
            <person name="Wang Y."/>
            <person name="Chen M."/>
            <person name="Xu Y."/>
            <person name="Jin H."/>
            <person name="Xiao X."/>
            <person name="Hu G."/>
            <person name="Bao F."/>
            <person name="Hu Y."/>
            <person name="Wan P."/>
            <person name="Li L."/>
            <person name="Deng X."/>
            <person name="Kuang T."/>
            <person name="Xiang C."/>
            <person name="Zhu J.K."/>
            <person name="Oliver M.J."/>
            <person name="He Y."/>
        </authorList>
    </citation>
    <scope>NUCLEOTIDE SEQUENCE [LARGE SCALE GENOMIC DNA]</scope>
    <source>
        <strain evidence="9">cv. XS01</strain>
    </source>
</reference>
<dbReference type="OrthoDB" id="271433at2759"/>
<evidence type="ECO:0000256" key="3">
    <source>
        <dbReference type="ARBA" id="ARBA00013133"/>
    </source>
</evidence>
<dbReference type="EMBL" id="KV019588">
    <property type="protein sequence ID" value="KZV16007.1"/>
    <property type="molecule type" value="Genomic_DNA"/>
</dbReference>
<dbReference type="GO" id="GO:0046872">
    <property type="term" value="F:metal ion binding"/>
    <property type="evidence" value="ECO:0007669"/>
    <property type="project" value="UniProtKB-KW"/>
</dbReference>
<keyword evidence="8" id="KW-0223">Dioxygenase</keyword>
<organism evidence="8 9">
    <name type="scientific">Dorcoceras hygrometricum</name>
    <dbReference type="NCBI Taxonomy" id="472368"/>
    <lineage>
        <taxon>Eukaryota</taxon>
        <taxon>Viridiplantae</taxon>
        <taxon>Streptophyta</taxon>
        <taxon>Embryophyta</taxon>
        <taxon>Tracheophyta</taxon>
        <taxon>Spermatophyta</taxon>
        <taxon>Magnoliopsida</taxon>
        <taxon>eudicotyledons</taxon>
        <taxon>Gunneridae</taxon>
        <taxon>Pentapetalae</taxon>
        <taxon>asterids</taxon>
        <taxon>lamiids</taxon>
        <taxon>Lamiales</taxon>
        <taxon>Gesneriaceae</taxon>
        <taxon>Didymocarpoideae</taxon>
        <taxon>Trichosporeae</taxon>
        <taxon>Loxocarpinae</taxon>
        <taxon>Dorcoceras</taxon>
    </lineage>
</organism>
<evidence type="ECO:0000256" key="4">
    <source>
        <dbReference type="ARBA" id="ARBA00022723"/>
    </source>
</evidence>
<dbReference type="InterPro" id="IPR012864">
    <property type="entry name" value="PCO/ADO"/>
</dbReference>
<dbReference type="SUPFAM" id="SSF51182">
    <property type="entry name" value="RmlC-like cupins"/>
    <property type="match status" value="1"/>
</dbReference>
<dbReference type="Pfam" id="PF07847">
    <property type="entry name" value="PCO_ADO"/>
    <property type="match status" value="1"/>
</dbReference>
<dbReference type="PANTHER" id="PTHR22966:SF29">
    <property type="entry name" value="PLANT CYSTEINE OXIDASE 3"/>
    <property type="match status" value="1"/>
</dbReference>
<evidence type="ECO:0000256" key="6">
    <source>
        <dbReference type="ARBA" id="ARBA00023004"/>
    </source>
</evidence>
<dbReference type="GO" id="GO:0070483">
    <property type="term" value="P:detection of hypoxia"/>
    <property type="evidence" value="ECO:0007669"/>
    <property type="project" value="UniProtKB-ARBA"/>
</dbReference>
<keyword evidence="9" id="KW-1185">Reference proteome</keyword>
<dbReference type="GO" id="GO:0017172">
    <property type="term" value="F:cysteine dioxygenase activity"/>
    <property type="evidence" value="ECO:0007669"/>
    <property type="project" value="UniProtKB-EC"/>
</dbReference>
<evidence type="ECO:0000256" key="2">
    <source>
        <dbReference type="ARBA" id="ARBA00006622"/>
    </source>
</evidence>
<name>A0A2Z7A3F4_9LAMI</name>
<dbReference type="InterPro" id="IPR014710">
    <property type="entry name" value="RmlC-like_jellyroll"/>
</dbReference>